<dbReference type="Proteomes" id="UP001159405">
    <property type="component" value="Unassembled WGS sequence"/>
</dbReference>
<reference evidence="2 3" key="1">
    <citation type="submission" date="2022-05" db="EMBL/GenBank/DDBJ databases">
        <authorList>
            <consortium name="Genoscope - CEA"/>
            <person name="William W."/>
        </authorList>
    </citation>
    <scope>NUCLEOTIDE SEQUENCE [LARGE SCALE GENOMIC DNA]</scope>
</reference>
<evidence type="ECO:0000313" key="2">
    <source>
        <dbReference type="EMBL" id="CAH3151765.1"/>
    </source>
</evidence>
<name>A0ABN8PVJ4_9CNID</name>
<keyword evidence="3" id="KW-1185">Reference proteome</keyword>
<gene>
    <name evidence="2" type="ORF">PLOB_00048840</name>
</gene>
<sequence length="243" mass="25946">MVLAATIDRVASDALAKVEEKCPVIAKPPNEIKAKVTDTASGYYNKLKNQRAVKMMSVKSKTLSTFTEIPAEPALPPYSTNEEDTQETESEGDHHEKGALCRVQNLGGKVSRRGMKKLMAIMPSKLTGLGGKATDVVGESSGADKKVLSSTNYIPNMTTILSGGEIASAKGIIPDISKRKRCKITRALLKPKTTPHMICDGATCPALSPSKMGVWKVTGETEGAASELASVVHGRGKLPKRKR</sequence>
<protein>
    <submittedName>
        <fullName evidence="2">Uncharacterized protein</fullName>
    </submittedName>
</protein>
<comment type="caution">
    <text evidence="2">The sequence shown here is derived from an EMBL/GenBank/DDBJ whole genome shotgun (WGS) entry which is preliminary data.</text>
</comment>
<feature type="compositionally biased region" description="Acidic residues" evidence="1">
    <location>
        <begin position="81"/>
        <end position="90"/>
    </location>
</feature>
<organism evidence="2 3">
    <name type="scientific">Porites lobata</name>
    <dbReference type="NCBI Taxonomy" id="104759"/>
    <lineage>
        <taxon>Eukaryota</taxon>
        <taxon>Metazoa</taxon>
        <taxon>Cnidaria</taxon>
        <taxon>Anthozoa</taxon>
        <taxon>Hexacorallia</taxon>
        <taxon>Scleractinia</taxon>
        <taxon>Fungiina</taxon>
        <taxon>Poritidae</taxon>
        <taxon>Porites</taxon>
    </lineage>
</organism>
<evidence type="ECO:0000313" key="3">
    <source>
        <dbReference type="Proteomes" id="UP001159405"/>
    </source>
</evidence>
<feature type="region of interest" description="Disordered" evidence="1">
    <location>
        <begin position="69"/>
        <end position="97"/>
    </location>
</feature>
<accession>A0ABN8PVJ4</accession>
<proteinExistence type="predicted"/>
<evidence type="ECO:0000256" key="1">
    <source>
        <dbReference type="SAM" id="MobiDB-lite"/>
    </source>
</evidence>
<dbReference type="EMBL" id="CALNXK010000092">
    <property type="protein sequence ID" value="CAH3151765.1"/>
    <property type="molecule type" value="Genomic_DNA"/>
</dbReference>